<dbReference type="InterPro" id="IPR008969">
    <property type="entry name" value="CarboxyPept-like_regulatory"/>
</dbReference>
<evidence type="ECO:0000313" key="1">
    <source>
        <dbReference type="EMBL" id="NKE71773.1"/>
    </source>
</evidence>
<organism evidence="1 2">
    <name type="scientific">Candidatus Manganitrophus noduliformans</name>
    <dbReference type="NCBI Taxonomy" id="2606439"/>
    <lineage>
        <taxon>Bacteria</taxon>
        <taxon>Pseudomonadati</taxon>
        <taxon>Nitrospirota</taxon>
        <taxon>Nitrospiria</taxon>
        <taxon>Candidatus Troglogloeales</taxon>
        <taxon>Candidatus Manganitrophaceae</taxon>
        <taxon>Candidatus Manganitrophus</taxon>
    </lineage>
</organism>
<dbReference type="RefSeq" id="WP_168060710.1">
    <property type="nucleotide sequence ID" value="NZ_VTOW01000002.1"/>
</dbReference>
<dbReference type="EMBL" id="VTOW01000002">
    <property type="protein sequence ID" value="NKE71773.1"/>
    <property type="molecule type" value="Genomic_DNA"/>
</dbReference>
<evidence type="ECO:0000313" key="2">
    <source>
        <dbReference type="Proteomes" id="UP000534783"/>
    </source>
</evidence>
<dbReference type="Gene3D" id="2.60.40.1120">
    <property type="entry name" value="Carboxypeptidase-like, regulatory domain"/>
    <property type="match status" value="1"/>
</dbReference>
<accession>A0A7X6DQY3</accession>
<sequence length="464" mass="47425">MQHFDRILSVVLTAGFLLAGCGGGGGSSDASPTSPETTTLRGVILETAGTDQTKVAESATITAEVVTAEKPGLAKTDILTAQTNSDGSFEIPEVPVGATVTLTMSKEGYTSTTKEIAVSGLTYAGASLQRKDETSVILTASGGTLTTDGSELVVPAGALNEDVPEVTITSYHTAQNLPVPLPDGATPLAGADLSASTEVVFNAGFGAALMTQPPSNLTADDLQDADIRLFEFTALGWQERPGKGVLLTAGPYAGSLGPDPNDPASLSGLFPAVYARMGILPGSVSGTVRNTAGTPLPGVYVFGGGDLAITDSNGNYQLQRVSILKETGENIPLIAATSGFLAGAQVATLAPGGTAAVDFTLTSLIQIPTIGSNSEGFSIGTIRLTFTTPLSNLIPIEGEIVRNNVTLGTFLLDPGESVFIIYITDGSFSTVYALDILVLSGAVDFDIQGQASTLNAGQDQLFIL</sequence>
<evidence type="ECO:0008006" key="3">
    <source>
        <dbReference type="Google" id="ProtNLM"/>
    </source>
</evidence>
<protein>
    <recommendedName>
        <fullName evidence="3">Carboxypeptidase regulatory-like domain-containing protein</fullName>
    </recommendedName>
</protein>
<dbReference type="SUPFAM" id="SSF49464">
    <property type="entry name" value="Carboxypeptidase regulatory domain-like"/>
    <property type="match status" value="2"/>
</dbReference>
<comment type="caution">
    <text evidence="1">The sequence shown here is derived from an EMBL/GenBank/DDBJ whole genome shotgun (WGS) entry which is preliminary data.</text>
</comment>
<dbReference type="AlphaFoldDB" id="A0A7X6DQY3"/>
<dbReference type="Proteomes" id="UP000534783">
    <property type="component" value="Unassembled WGS sequence"/>
</dbReference>
<keyword evidence="2" id="KW-1185">Reference proteome</keyword>
<name>A0A7X6DQY3_9BACT</name>
<proteinExistence type="predicted"/>
<gene>
    <name evidence="1" type="ORF">MNODULE_13580</name>
</gene>
<reference evidence="1 2" key="1">
    <citation type="journal article" date="2020" name="Nature">
        <title>Bacterial chemolithoautotrophy via manganese oxidation.</title>
        <authorList>
            <person name="Yu H."/>
            <person name="Leadbetter J.R."/>
        </authorList>
    </citation>
    <scope>NUCLEOTIDE SEQUENCE [LARGE SCALE GENOMIC DNA]</scope>
    <source>
        <strain evidence="1 2">Mn-1</strain>
    </source>
</reference>
<dbReference type="PROSITE" id="PS51257">
    <property type="entry name" value="PROKAR_LIPOPROTEIN"/>
    <property type="match status" value="1"/>
</dbReference>